<dbReference type="EMBL" id="JXXN02006987">
    <property type="protein sequence ID" value="THD19225.1"/>
    <property type="molecule type" value="Genomic_DNA"/>
</dbReference>
<proteinExistence type="predicted"/>
<evidence type="ECO:0000313" key="1">
    <source>
        <dbReference type="EMBL" id="THD19225.1"/>
    </source>
</evidence>
<name>A0A4E0QV49_FASHE</name>
<protein>
    <submittedName>
        <fullName evidence="1">Uncharacterized protein</fullName>
    </submittedName>
</protein>
<sequence length="124" mass="14083">MTLAYICFIETQMHNGNMPTSLEPMRNQRMFFSTNVSSDEYDDHASMTDSRDTESELVQNSKIYLVLSFVFSVGVCDDEQEACAQGCGYDAKNQFFCHRTCLAQSQTCEELHSAKCNCSIEWAD</sequence>
<dbReference type="Proteomes" id="UP000230066">
    <property type="component" value="Unassembled WGS sequence"/>
</dbReference>
<comment type="caution">
    <text evidence="1">The sequence shown here is derived from an EMBL/GenBank/DDBJ whole genome shotgun (WGS) entry which is preliminary data.</text>
</comment>
<reference evidence="1" key="1">
    <citation type="submission" date="2019-03" db="EMBL/GenBank/DDBJ databases">
        <title>Improved annotation for the trematode Fasciola hepatica.</title>
        <authorList>
            <person name="Choi Y.-J."/>
            <person name="Martin J."/>
            <person name="Mitreva M."/>
        </authorList>
    </citation>
    <scope>NUCLEOTIDE SEQUENCE [LARGE SCALE GENOMIC DNA]</scope>
</reference>
<organism evidence="1 2">
    <name type="scientific">Fasciola hepatica</name>
    <name type="common">Liver fluke</name>
    <dbReference type="NCBI Taxonomy" id="6192"/>
    <lineage>
        <taxon>Eukaryota</taxon>
        <taxon>Metazoa</taxon>
        <taxon>Spiralia</taxon>
        <taxon>Lophotrochozoa</taxon>
        <taxon>Platyhelminthes</taxon>
        <taxon>Trematoda</taxon>
        <taxon>Digenea</taxon>
        <taxon>Plagiorchiida</taxon>
        <taxon>Echinostomata</taxon>
        <taxon>Echinostomatoidea</taxon>
        <taxon>Fasciolidae</taxon>
        <taxon>Fasciola</taxon>
    </lineage>
</organism>
<keyword evidence="2" id="KW-1185">Reference proteome</keyword>
<evidence type="ECO:0000313" key="2">
    <source>
        <dbReference type="Proteomes" id="UP000230066"/>
    </source>
</evidence>
<dbReference type="AlphaFoldDB" id="A0A4E0QV49"/>
<gene>
    <name evidence="1" type="ORF">D915_010109</name>
</gene>
<accession>A0A4E0QV49</accession>